<reference evidence="2" key="1">
    <citation type="submission" date="2017-03" db="EMBL/GenBank/DDBJ databases">
        <title>Phytopthora megakarya and P. palmivora, two closely related causual agents of cacao black pod achieved similar genome size and gene model numbers by different mechanisms.</title>
        <authorList>
            <person name="Ali S."/>
            <person name="Shao J."/>
            <person name="Larry D.J."/>
            <person name="Kronmiller B."/>
            <person name="Shen D."/>
            <person name="Strem M.D."/>
            <person name="Melnick R.L."/>
            <person name="Guiltinan M.J."/>
            <person name="Tyler B.M."/>
            <person name="Meinhardt L.W."/>
            <person name="Bailey B.A."/>
        </authorList>
    </citation>
    <scope>NUCLEOTIDE SEQUENCE [LARGE SCALE GENOMIC DNA]</scope>
    <source>
        <strain evidence="2">zdho120</strain>
    </source>
</reference>
<evidence type="ECO:0000313" key="2">
    <source>
        <dbReference type="Proteomes" id="UP000198211"/>
    </source>
</evidence>
<gene>
    <name evidence="1" type="ORF">PHMEG_0007843</name>
</gene>
<keyword evidence="2" id="KW-1185">Reference proteome</keyword>
<accession>A0A225WLX0</accession>
<dbReference type="Proteomes" id="UP000198211">
    <property type="component" value="Unassembled WGS sequence"/>
</dbReference>
<name>A0A225WLX0_9STRA</name>
<comment type="caution">
    <text evidence="1">The sequence shown here is derived from an EMBL/GenBank/DDBJ whole genome shotgun (WGS) entry which is preliminary data.</text>
</comment>
<organism evidence="1 2">
    <name type="scientific">Phytophthora megakarya</name>
    <dbReference type="NCBI Taxonomy" id="4795"/>
    <lineage>
        <taxon>Eukaryota</taxon>
        <taxon>Sar</taxon>
        <taxon>Stramenopiles</taxon>
        <taxon>Oomycota</taxon>
        <taxon>Peronosporomycetes</taxon>
        <taxon>Peronosporales</taxon>
        <taxon>Peronosporaceae</taxon>
        <taxon>Phytophthora</taxon>
    </lineage>
</organism>
<sequence>MVTITVGDIAFVGPTHVPSFDNFTNVRVTKVHGTSATTALRRAQSLMPMSPLYVIASLVTTKPSIGRDRHTIAFVQAIGEASDQWAVRHHISPGGPNVPPTIIAVDRLNYALRTGASLNMMILNSIELLDRQNEVIFGCKKSRSGLPASVMMMMLSLPFNSGEMVSPIKSDTLEIVSVRRQHIVDCELNGRSAIRHNVRLQNRSLHKRYCPNLPEEYDDLILDQVDIPVMQITGDAQASAMEKLVHNAVVHPSLLGKNSQLVIESAQQGPRTKFLTTPPDLRLAYDLSFGIRGLSDELRTVECTSAGFPPPSSIRDIVDAVETLLLFAHGFYNNTVCDFIKAGAEFMARMSVLSQPDVATCNMLVHWINSNLGKFCCEIIASNLQTAARVGLDLRWYLAVLAQGTKFNSIPVEHFAQLLPPSRHFFMDASDTGVCVLEPQLKQYIRVQFSDAVRQTFTDTITHSSINARELMGPALAALHWGPRHQLGVTKPTSECGSTITVRSLGLNNVQVNIQ</sequence>
<dbReference type="EMBL" id="NBNE01000639">
    <property type="protein sequence ID" value="OWZ18119.1"/>
    <property type="molecule type" value="Genomic_DNA"/>
</dbReference>
<protein>
    <submittedName>
        <fullName evidence="1">Uncharacterized protein</fullName>
    </submittedName>
</protein>
<proteinExistence type="predicted"/>
<dbReference type="AlphaFoldDB" id="A0A225WLX0"/>
<evidence type="ECO:0000313" key="1">
    <source>
        <dbReference type="EMBL" id="OWZ18119.1"/>
    </source>
</evidence>
<dbReference type="OrthoDB" id="126752at2759"/>